<dbReference type="SUPFAM" id="SSF47384">
    <property type="entry name" value="Homodimeric domain of signal transducing histidine kinase"/>
    <property type="match status" value="1"/>
</dbReference>
<gene>
    <name evidence="12" type="ORF">U14_00244</name>
</gene>
<dbReference type="PANTHER" id="PTHR43047:SF72">
    <property type="entry name" value="OSMOSENSING HISTIDINE PROTEIN KINASE SLN1"/>
    <property type="match status" value="1"/>
</dbReference>
<keyword evidence="7" id="KW-0175">Coiled coil</keyword>
<dbReference type="GO" id="GO:0006355">
    <property type="term" value="P:regulation of DNA-templated transcription"/>
    <property type="evidence" value="ECO:0007669"/>
    <property type="project" value="InterPro"/>
</dbReference>
<feature type="domain" description="PAC" evidence="11">
    <location>
        <begin position="229"/>
        <end position="281"/>
    </location>
</feature>
<dbReference type="Gene3D" id="3.30.565.10">
    <property type="entry name" value="Histidine kinase-like ATPase, C-terminal domain"/>
    <property type="match status" value="1"/>
</dbReference>
<dbReference type="Pfam" id="PF08448">
    <property type="entry name" value="PAS_4"/>
    <property type="match status" value="2"/>
</dbReference>
<dbReference type="SUPFAM" id="SSF55874">
    <property type="entry name" value="ATPase domain of HSP90 chaperone/DNA topoisomerase II/histidine kinase"/>
    <property type="match status" value="1"/>
</dbReference>
<feature type="modified residue" description="4-aspartylphosphate" evidence="6">
    <location>
        <position position="54"/>
    </location>
</feature>
<feature type="domain" description="Response regulatory" evidence="9">
    <location>
        <begin position="5"/>
        <end position="121"/>
    </location>
</feature>
<dbReference type="HOGENOM" id="CLU_000445_114_72_0"/>
<dbReference type="NCBIfam" id="TIGR00229">
    <property type="entry name" value="sensory_box"/>
    <property type="match status" value="3"/>
</dbReference>
<dbReference type="SMART" id="SM00091">
    <property type="entry name" value="PAS"/>
    <property type="match status" value="3"/>
</dbReference>
<dbReference type="EMBL" id="DF820455">
    <property type="protein sequence ID" value="GAK49026.1"/>
    <property type="molecule type" value="Genomic_DNA"/>
</dbReference>
<dbReference type="InterPro" id="IPR000014">
    <property type="entry name" value="PAS"/>
</dbReference>
<proteinExistence type="predicted"/>
<dbReference type="InterPro" id="IPR001789">
    <property type="entry name" value="Sig_transdc_resp-reg_receiver"/>
</dbReference>
<dbReference type="InterPro" id="IPR000700">
    <property type="entry name" value="PAS-assoc_C"/>
</dbReference>
<dbReference type="PRINTS" id="PR00344">
    <property type="entry name" value="BCTRLSENSOR"/>
</dbReference>
<comment type="catalytic activity">
    <reaction evidence="1">
        <text>ATP + protein L-histidine = ADP + protein N-phospho-L-histidine.</text>
        <dbReference type="EC" id="2.7.13.3"/>
    </reaction>
</comment>
<evidence type="ECO:0000313" key="12">
    <source>
        <dbReference type="EMBL" id="GAK49026.1"/>
    </source>
</evidence>
<dbReference type="CDD" id="cd00082">
    <property type="entry name" value="HisKA"/>
    <property type="match status" value="1"/>
</dbReference>
<dbReference type="PROSITE" id="PS50109">
    <property type="entry name" value="HIS_KIN"/>
    <property type="match status" value="1"/>
</dbReference>
<dbReference type="InterPro" id="IPR001610">
    <property type="entry name" value="PAC"/>
</dbReference>
<dbReference type="InterPro" id="IPR013656">
    <property type="entry name" value="PAS_4"/>
</dbReference>
<dbReference type="InterPro" id="IPR036890">
    <property type="entry name" value="HATPase_C_sf"/>
</dbReference>
<dbReference type="Pfam" id="PF00072">
    <property type="entry name" value="Response_reg"/>
    <property type="match status" value="1"/>
</dbReference>
<dbReference type="GO" id="GO:0005886">
    <property type="term" value="C:plasma membrane"/>
    <property type="evidence" value="ECO:0007669"/>
    <property type="project" value="TreeGrafter"/>
</dbReference>
<evidence type="ECO:0000256" key="3">
    <source>
        <dbReference type="ARBA" id="ARBA00022553"/>
    </source>
</evidence>
<dbReference type="CDD" id="cd00075">
    <property type="entry name" value="HATPase"/>
    <property type="match status" value="1"/>
</dbReference>
<dbReference type="PROSITE" id="PS50110">
    <property type="entry name" value="RESPONSE_REGULATORY"/>
    <property type="match status" value="1"/>
</dbReference>
<organism evidence="12">
    <name type="scientific">Candidatus Moduliflexus flocculans</name>
    <dbReference type="NCBI Taxonomy" id="1499966"/>
    <lineage>
        <taxon>Bacteria</taxon>
        <taxon>Candidatus Moduliflexota</taxon>
        <taxon>Candidatus Moduliflexia</taxon>
        <taxon>Candidatus Moduliflexales</taxon>
        <taxon>Candidatus Moduliflexaceae</taxon>
    </lineage>
</organism>
<keyword evidence="5 12" id="KW-0418">Kinase</keyword>
<protein>
    <recommendedName>
        <fullName evidence="2">histidine kinase</fullName>
        <ecNumber evidence="2">2.7.13.3</ecNumber>
    </recommendedName>
</protein>
<dbReference type="GO" id="GO:0000155">
    <property type="term" value="F:phosphorelay sensor kinase activity"/>
    <property type="evidence" value="ECO:0007669"/>
    <property type="project" value="InterPro"/>
</dbReference>
<feature type="coiled-coil region" evidence="7">
    <location>
        <begin position="523"/>
        <end position="553"/>
    </location>
</feature>
<dbReference type="InterPro" id="IPR035965">
    <property type="entry name" value="PAS-like_dom_sf"/>
</dbReference>
<dbReference type="InterPro" id="IPR013767">
    <property type="entry name" value="PAS_fold"/>
</dbReference>
<dbReference type="PANTHER" id="PTHR43047">
    <property type="entry name" value="TWO-COMPONENT HISTIDINE PROTEIN KINASE"/>
    <property type="match status" value="1"/>
</dbReference>
<name>A0A0S6VPV7_9BACT</name>
<evidence type="ECO:0000256" key="6">
    <source>
        <dbReference type="PROSITE-ProRule" id="PRU00169"/>
    </source>
</evidence>
<dbReference type="FunFam" id="3.30.565.10:FF:000006">
    <property type="entry name" value="Sensor histidine kinase WalK"/>
    <property type="match status" value="1"/>
</dbReference>
<evidence type="ECO:0000259" key="9">
    <source>
        <dbReference type="PROSITE" id="PS50110"/>
    </source>
</evidence>
<reference evidence="12" key="1">
    <citation type="journal article" date="2015" name="PeerJ">
        <title>First genomic representation of candidate bacterial phylum KSB3 points to enhanced environmental sensing as a trigger of wastewater bulking.</title>
        <authorList>
            <person name="Sekiguchi Y."/>
            <person name="Ohashi A."/>
            <person name="Parks D.H."/>
            <person name="Yamauchi T."/>
            <person name="Tyson G.W."/>
            <person name="Hugenholtz P."/>
        </authorList>
    </citation>
    <scope>NUCLEOTIDE SEQUENCE [LARGE SCALE GENOMIC DNA]</scope>
</reference>
<evidence type="ECO:0000256" key="7">
    <source>
        <dbReference type="SAM" id="Coils"/>
    </source>
</evidence>
<dbReference type="InterPro" id="IPR005467">
    <property type="entry name" value="His_kinase_dom"/>
</dbReference>
<evidence type="ECO:0000256" key="2">
    <source>
        <dbReference type="ARBA" id="ARBA00012438"/>
    </source>
</evidence>
<evidence type="ECO:0000256" key="5">
    <source>
        <dbReference type="ARBA" id="ARBA00022777"/>
    </source>
</evidence>
<keyword evidence="13" id="KW-1185">Reference proteome</keyword>
<evidence type="ECO:0000256" key="4">
    <source>
        <dbReference type="ARBA" id="ARBA00022679"/>
    </source>
</evidence>
<dbReference type="SMART" id="SM00448">
    <property type="entry name" value="REC"/>
    <property type="match status" value="1"/>
</dbReference>
<dbReference type="InterPro" id="IPR004358">
    <property type="entry name" value="Sig_transdc_His_kin-like_C"/>
</dbReference>
<evidence type="ECO:0000259" key="11">
    <source>
        <dbReference type="PROSITE" id="PS50113"/>
    </source>
</evidence>
<dbReference type="CDD" id="cd00130">
    <property type="entry name" value="PAS"/>
    <property type="match status" value="3"/>
</dbReference>
<dbReference type="SMART" id="SM00086">
    <property type="entry name" value="PAC"/>
    <property type="match status" value="3"/>
</dbReference>
<dbReference type="Proteomes" id="UP000030700">
    <property type="component" value="Unassembled WGS sequence"/>
</dbReference>
<dbReference type="AlphaFoldDB" id="A0A0S6VPV7"/>
<feature type="domain" description="PAC" evidence="11">
    <location>
        <begin position="356"/>
        <end position="406"/>
    </location>
</feature>
<dbReference type="InterPro" id="IPR003661">
    <property type="entry name" value="HisK_dim/P_dom"/>
</dbReference>
<dbReference type="PROSITE" id="PS50113">
    <property type="entry name" value="PAC"/>
    <property type="match status" value="3"/>
</dbReference>
<dbReference type="Gene3D" id="3.30.450.20">
    <property type="entry name" value="PAS domain"/>
    <property type="match status" value="3"/>
</dbReference>
<dbReference type="Gene3D" id="3.40.50.2300">
    <property type="match status" value="1"/>
</dbReference>
<feature type="coiled-coil region" evidence="7">
    <location>
        <begin position="120"/>
        <end position="147"/>
    </location>
</feature>
<keyword evidence="4" id="KW-0808">Transferase</keyword>
<sequence>MKQPIVLIVDDEPTNLGVLFEHAQRASWRVLIHTSGASALKAIPTITPDIVLLDIMMPEMDGFEVCRRLKANPITREIPVIFVTALADQVNEIRGLELGAVDYIQKPIQAETAIARIRTHLTLRQMRQELERQNLRLQEEISERHLAEETLAKERNLLKTVLDHLPDFIYVKDRNRRFLLNNPAHLRVLGATTQAETLGKTDAEYFPPDVAACFDQDNTKVLTLGESIINREEFVLTARHEPLWVLATKVPIRDASGEIIGLVGISRNITTLKQAQEALVESERRYRQLVETSPDGIILHQQGRIVYINSAGRNILGLTDCEDVSGTPFLAFVHPDFHALVQQRIRQNDEDQQPSHSVEMRFLRRDGQEITVELAGSPISYQGQIAMQTVFRDMTERKAMETALAEERNLLRTLINSLPDHIYIKDLQSKFLLANDAAIHSLGLNNVNDLIGKTDFDLFSNEMASQYYAHERELLRLGVPIFNQEDMNLHHERDGVAWFQVTKVPFRDLRGQIAGLVGINHDVSDLKQAQEQLRAAHRELQQKNAELHELNASKDKFFSIIAHDLRSPFNALLGFATLLLERVETADRDVLKKHTEMLLGSAERLFALLENLLTWSRIQRGLIQCELQPLDLNYLATSAIELFHAMAEQKQVTLKNNILIHPWVEADYYMTTTIMRNLISNALKFTPSGGLILISAQERDREVEVSVSDTGVGMTPEVVARLFRIDAHHTTPGTAGEQGSGLGLILCHDLVKKNGGIVTVESESGKGTTFRFTLPRYIAPTVENGAAIYC</sequence>
<dbReference type="STRING" id="1499966.U14_00244"/>
<dbReference type="InterPro" id="IPR011006">
    <property type="entry name" value="CheY-like_superfamily"/>
</dbReference>
<dbReference type="SMART" id="SM00388">
    <property type="entry name" value="HisKA"/>
    <property type="match status" value="1"/>
</dbReference>
<dbReference type="SUPFAM" id="SSF55785">
    <property type="entry name" value="PYP-like sensor domain (PAS domain)"/>
    <property type="match status" value="3"/>
</dbReference>
<evidence type="ECO:0000259" key="8">
    <source>
        <dbReference type="PROSITE" id="PS50109"/>
    </source>
</evidence>
<evidence type="ECO:0000256" key="1">
    <source>
        <dbReference type="ARBA" id="ARBA00000085"/>
    </source>
</evidence>
<evidence type="ECO:0000259" key="10">
    <source>
        <dbReference type="PROSITE" id="PS50112"/>
    </source>
</evidence>
<dbReference type="EC" id="2.7.13.3" evidence="2"/>
<dbReference type="GO" id="GO:0009927">
    <property type="term" value="F:histidine phosphotransfer kinase activity"/>
    <property type="evidence" value="ECO:0007669"/>
    <property type="project" value="TreeGrafter"/>
</dbReference>
<dbReference type="PROSITE" id="PS50112">
    <property type="entry name" value="PAS"/>
    <property type="match status" value="1"/>
</dbReference>
<feature type="domain" description="PAS" evidence="10">
    <location>
        <begin position="282"/>
        <end position="352"/>
    </location>
</feature>
<dbReference type="Pfam" id="PF00989">
    <property type="entry name" value="PAS"/>
    <property type="match status" value="1"/>
</dbReference>
<dbReference type="SUPFAM" id="SSF52172">
    <property type="entry name" value="CheY-like"/>
    <property type="match status" value="1"/>
</dbReference>
<dbReference type="Pfam" id="PF00512">
    <property type="entry name" value="HisKA"/>
    <property type="match status" value="1"/>
</dbReference>
<dbReference type="InterPro" id="IPR003594">
    <property type="entry name" value="HATPase_dom"/>
</dbReference>
<dbReference type="InterPro" id="IPR036097">
    <property type="entry name" value="HisK_dim/P_sf"/>
</dbReference>
<accession>A0A0S6VPV7</accession>
<dbReference type="CDD" id="cd19920">
    <property type="entry name" value="REC_PA4781-like"/>
    <property type="match status" value="1"/>
</dbReference>
<evidence type="ECO:0000313" key="13">
    <source>
        <dbReference type="Proteomes" id="UP000030700"/>
    </source>
</evidence>
<feature type="domain" description="PAC" evidence="11">
    <location>
        <begin position="483"/>
        <end position="535"/>
    </location>
</feature>
<dbReference type="Gene3D" id="1.10.287.130">
    <property type="match status" value="1"/>
</dbReference>
<dbReference type="Pfam" id="PF02518">
    <property type="entry name" value="HATPase_c"/>
    <property type="match status" value="1"/>
</dbReference>
<feature type="domain" description="Histidine kinase" evidence="8">
    <location>
        <begin position="560"/>
        <end position="778"/>
    </location>
</feature>
<dbReference type="SMART" id="SM00387">
    <property type="entry name" value="HATPase_c"/>
    <property type="match status" value="1"/>
</dbReference>
<keyword evidence="3 6" id="KW-0597">Phosphoprotein</keyword>